<accession>A0ABY8FS02</accession>
<evidence type="ECO:0000313" key="1">
    <source>
        <dbReference type="EMBL" id="WFF42654.1"/>
    </source>
</evidence>
<dbReference type="Pfam" id="PF05159">
    <property type="entry name" value="Capsule_synth"/>
    <property type="match status" value="1"/>
</dbReference>
<dbReference type="Proteomes" id="UP001321526">
    <property type="component" value="Chromosome"/>
</dbReference>
<keyword evidence="2" id="KW-1185">Reference proteome</keyword>
<gene>
    <name evidence="1" type="ORF">EVC62_14755</name>
</gene>
<name>A0ABY8FS02_9GAMM</name>
<reference evidence="1 2" key="1">
    <citation type="submission" date="2019-01" db="EMBL/GenBank/DDBJ databases">
        <title>Genome sequence of Salinicola endophyticus REST5.</title>
        <authorList>
            <person name="Nascimento F.X."/>
        </authorList>
    </citation>
    <scope>NUCLEOTIDE SEQUENCE [LARGE SCALE GENOMIC DNA]</scope>
    <source>
        <strain evidence="1 2">REST5</strain>
    </source>
</reference>
<organism evidence="1 2">
    <name type="scientific">Salinicola endophyticus</name>
    <dbReference type="NCBI Taxonomy" id="1949083"/>
    <lineage>
        <taxon>Bacteria</taxon>
        <taxon>Pseudomonadati</taxon>
        <taxon>Pseudomonadota</taxon>
        <taxon>Gammaproteobacteria</taxon>
        <taxon>Oceanospirillales</taxon>
        <taxon>Halomonadaceae</taxon>
        <taxon>Salinicola</taxon>
    </lineage>
</organism>
<evidence type="ECO:0008006" key="3">
    <source>
        <dbReference type="Google" id="ProtNLM"/>
    </source>
</evidence>
<proteinExistence type="predicted"/>
<dbReference type="EMBL" id="CP035631">
    <property type="protein sequence ID" value="WFF42654.1"/>
    <property type="molecule type" value="Genomic_DNA"/>
</dbReference>
<dbReference type="RefSeq" id="WP_282235171.1">
    <property type="nucleotide sequence ID" value="NZ_CP035631.1"/>
</dbReference>
<evidence type="ECO:0000313" key="2">
    <source>
        <dbReference type="Proteomes" id="UP001321526"/>
    </source>
</evidence>
<protein>
    <recommendedName>
        <fullName evidence="3">Capsule polysaccharide biosynthesis protein</fullName>
    </recommendedName>
</protein>
<dbReference type="InterPro" id="IPR007833">
    <property type="entry name" value="Capsule_polysaccharide_synth"/>
</dbReference>
<sequence length="1306" mass="149058">MKMKSLRQIYSSARNIISQRSGKRFLKGGVELVGDNWLFSNKKPVAIMYGFNPWKREVVSQYLSDYRTAFVRGKTPFYKLKYKFLNHLSDDEQVVFIGWGNKLPESYKRYANARRLAPSSKTRSNVATMEDGFLRSIGVGLLHTRPGSLCLDWEGIHFKSKGGSDLETLLNDFDFAGETALIKRAEKCMELMRAARLTKYYNPKPYDKTTTVQKLGRYSILVIGQVEDDASVLNSGSKVLDNYSLVLQAKKDFPEANIYFRPHPDYWTGTRDSTKTRKLESLENICAIVPPTISLYALFDVVDRVYTISSLSGFEALVHGLEVTTLGAPFYSNWGVTDDKVKVPKRTAKRTVAEIFAIAYLIYPRYISMVTSQRISYEELAEELILESLKHEMLLDFKKNALFQAVRPHKESLSSGFELLEYLVESESFGGADPEFFFTKLVPDRTCAEYERAVRYFPYLSVVLINSSNFEVLTKYIELCLHALSDHSSTLFRDAEMLENLFYYISLSLYHTNGRVVDGVPDFIGSIEKFVFCSPDRLERIYKLYFKILSANLQYELAKKVYLEISRLSDGVTNEVSFRAHQDIDSYIRDQFVKKIESEFSVYTSLGSSLTARPSRSERDYVSRHSLLVEVTDRYHEGLDKKFNDEKDVFVNAALKAVLLGDETRATTYAKKISEVIGWDRIVSEKVRIGDAFSLFNYFIRRRNYTIASDILPHLLKINNVASSMAGLNYYRSVQDDAGFFSFYSELEEDVRSHVKVLAIYARQLRNAGLFSKSKRVYKEILSKPATVAKKTSIQGEIDKIDFCIESSEILNSVPQPRLPKGVVFLASQTCFNTLAMMVPSLVELKKEGYAVVNLCSGMTEEQPTGIDFIDRFFGVIPLDLVFSERKNEWLVDWPARRVESKGINFYQGFYERLSTSARRFFVDINNDGVWKDFEINLLRSDTCLSVCDEIYRSVTKKGIPTVFVSGNSHVTPFSVFRDYARFKNDRLLTFVNCNVAYEAYFSNLGSKTANTMCVTDMTLYPDVRAPFMARHDKFKAWYEKNKKNGEFVEKANSIINVNRVGQKSLEAESALLERISTAKNNGVKVVCAFGKVPVDLNVPYDGGAAHSDMSDWITHTVETIANKSDVLLLIKPHPHELRPEIALDLVESFFDLIKCEIPENVVLMGHKDMNSHALGPYLDLALLYNGSTALELTTQGVPVVMASYFGKHDYPVSLQYPESRDDYEQLVLSEGYRRPTEEIQKQAAFLICYLGTDEITTLNQFSIRQLTNDKIGVPKWRRDKVKEFLLRGDVGMKKIASQIVEKFEL</sequence>